<comment type="caution">
    <text evidence="8">The sequence shown here is derived from an EMBL/GenBank/DDBJ whole genome shotgun (WGS) entry which is preliminary data.</text>
</comment>
<accession>A0ABD6EWU5</accession>
<dbReference type="InterPro" id="IPR008153">
    <property type="entry name" value="GAE_dom"/>
</dbReference>
<dbReference type="Gene3D" id="2.60.40.1230">
    <property type="match status" value="1"/>
</dbReference>
<name>A0ABD6EWU5_9BILA</name>
<dbReference type="PANTHER" id="PTHR22780">
    <property type="entry name" value="ADAPTIN, ALPHA/GAMMA/EPSILON"/>
    <property type="match status" value="1"/>
</dbReference>
<dbReference type="SMART" id="SM00809">
    <property type="entry name" value="Alpha_adaptinC2"/>
    <property type="match status" value="1"/>
</dbReference>
<keyword evidence="6" id="KW-0472">Membrane</keyword>
<dbReference type="EMBL" id="JBGFUD010006670">
    <property type="protein sequence ID" value="MFH4981137.1"/>
    <property type="molecule type" value="Genomic_DNA"/>
</dbReference>
<comment type="subcellular location">
    <subcellularLocation>
        <location evidence="1">Endomembrane system</location>
    </subcellularLocation>
    <subcellularLocation>
        <location evidence="2">Golgi apparatus</location>
    </subcellularLocation>
</comment>
<evidence type="ECO:0000313" key="8">
    <source>
        <dbReference type="EMBL" id="MFH4981137.1"/>
    </source>
</evidence>
<dbReference type="InterPro" id="IPR050840">
    <property type="entry name" value="Adaptor_Complx_Large_Subunit"/>
</dbReference>
<organism evidence="8 9">
    <name type="scientific">Gnathostoma spinigerum</name>
    <dbReference type="NCBI Taxonomy" id="75299"/>
    <lineage>
        <taxon>Eukaryota</taxon>
        <taxon>Metazoa</taxon>
        <taxon>Ecdysozoa</taxon>
        <taxon>Nematoda</taxon>
        <taxon>Chromadorea</taxon>
        <taxon>Rhabditida</taxon>
        <taxon>Spirurina</taxon>
        <taxon>Gnathostomatomorpha</taxon>
        <taxon>Gnathostomatoidea</taxon>
        <taxon>Gnathostomatidae</taxon>
        <taxon>Gnathostoma</taxon>
    </lineage>
</organism>
<evidence type="ECO:0000256" key="2">
    <source>
        <dbReference type="ARBA" id="ARBA00004555"/>
    </source>
</evidence>
<evidence type="ECO:0000256" key="3">
    <source>
        <dbReference type="ARBA" id="ARBA00022448"/>
    </source>
</evidence>
<evidence type="ECO:0000256" key="6">
    <source>
        <dbReference type="ARBA" id="ARBA00023136"/>
    </source>
</evidence>
<dbReference type="AlphaFoldDB" id="A0ABD6EWU5"/>
<proteinExistence type="predicted"/>
<keyword evidence="5" id="KW-0333">Golgi apparatus</keyword>
<protein>
    <recommendedName>
        <fullName evidence="7">GAE domain-containing protein</fullName>
    </recommendedName>
</protein>
<reference evidence="8 9" key="1">
    <citation type="submission" date="2024-08" db="EMBL/GenBank/DDBJ databases">
        <title>Gnathostoma spinigerum genome.</title>
        <authorList>
            <person name="Gonzalez-Bertolin B."/>
            <person name="Monzon S."/>
            <person name="Zaballos A."/>
            <person name="Jimenez P."/>
            <person name="Dekumyoy P."/>
            <person name="Varona S."/>
            <person name="Cuesta I."/>
            <person name="Sumanam S."/>
            <person name="Adisakwattana P."/>
            <person name="Gasser R.B."/>
            <person name="Hernandez-Gonzalez A."/>
            <person name="Young N.D."/>
            <person name="Perteguer M.J."/>
        </authorList>
    </citation>
    <scope>NUCLEOTIDE SEQUENCE [LARGE SCALE GENOMIC DNA]</scope>
    <source>
        <strain evidence="8">AL3</strain>
        <tissue evidence="8">Liver</tissue>
    </source>
</reference>
<evidence type="ECO:0000313" key="9">
    <source>
        <dbReference type="Proteomes" id="UP001608902"/>
    </source>
</evidence>
<gene>
    <name evidence="8" type="ORF">AB6A40_007846</name>
</gene>
<sequence>MPVITHNSLNAAAQPIETEPLVNNQEAAPSQNGIADLVDIGDLSSPVTSSPTTQKPAIVTSGLDDLFSMLNDEKTAVVNNSETKPSSSEVLFGLDDSSKKSPAISSAGPPIVTTASLIDGFDIFSTTSEPAKPQSPSTMAINSRGVEGIIYVDSVFHDNQPALLRLIATNNNPTAVENFNFQAAVTKAYQIELMPPSSTSIPPNRQGSITQQIKIRRIASGVLKMRIKTLCTINGQAQTIECVVPKIEGLS</sequence>
<evidence type="ECO:0000256" key="5">
    <source>
        <dbReference type="ARBA" id="ARBA00023034"/>
    </source>
</evidence>
<evidence type="ECO:0000256" key="4">
    <source>
        <dbReference type="ARBA" id="ARBA00022927"/>
    </source>
</evidence>
<dbReference type="GO" id="GO:0005794">
    <property type="term" value="C:Golgi apparatus"/>
    <property type="evidence" value="ECO:0007669"/>
    <property type="project" value="UniProtKB-SubCell"/>
</dbReference>
<dbReference type="Proteomes" id="UP001608902">
    <property type="component" value="Unassembled WGS sequence"/>
</dbReference>
<keyword evidence="9" id="KW-1185">Reference proteome</keyword>
<keyword evidence="3" id="KW-0813">Transport</keyword>
<dbReference type="GO" id="GO:0015031">
    <property type="term" value="P:protein transport"/>
    <property type="evidence" value="ECO:0007669"/>
    <property type="project" value="UniProtKB-KW"/>
</dbReference>
<dbReference type="InterPro" id="IPR008152">
    <property type="entry name" value="Clathrin_a/b/g-adaptin_app_Ig"/>
</dbReference>
<evidence type="ECO:0000259" key="7">
    <source>
        <dbReference type="PROSITE" id="PS50180"/>
    </source>
</evidence>
<evidence type="ECO:0000256" key="1">
    <source>
        <dbReference type="ARBA" id="ARBA00004308"/>
    </source>
</evidence>
<dbReference type="SUPFAM" id="SSF49348">
    <property type="entry name" value="Clathrin adaptor appendage domain"/>
    <property type="match status" value="1"/>
</dbReference>
<dbReference type="Pfam" id="PF02883">
    <property type="entry name" value="Alpha_adaptinC2"/>
    <property type="match status" value="1"/>
</dbReference>
<keyword evidence="4" id="KW-0653">Protein transport</keyword>
<dbReference type="PROSITE" id="PS50180">
    <property type="entry name" value="GAE"/>
    <property type="match status" value="1"/>
</dbReference>
<dbReference type="InterPro" id="IPR013041">
    <property type="entry name" value="Clathrin_app_Ig-like_sf"/>
</dbReference>
<feature type="domain" description="GAE" evidence="7">
    <location>
        <begin position="133"/>
        <end position="248"/>
    </location>
</feature>